<sequence length="93" mass="11438">MQPTTYILASKPQGTLYIGVTRDLKKRIYEHKHHFVEEFTKRYQVTELVYFETHCDMYSAITREKQLKNWRREWKINLIEKVNPNWDDLYLSI</sequence>
<feature type="domain" description="GIY-YIG" evidence="2">
    <location>
        <begin position="1"/>
        <end position="78"/>
    </location>
</feature>
<protein>
    <submittedName>
        <fullName evidence="4">Excinuclease ABC subunit C</fullName>
    </submittedName>
</protein>
<proteinExistence type="inferred from homology"/>
<dbReference type="InterPro" id="IPR050190">
    <property type="entry name" value="UPF0213_domain"/>
</dbReference>
<dbReference type="EMBL" id="PNCL01000185">
    <property type="protein sequence ID" value="TMP52075.1"/>
    <property type="molecule type" value="Genomic_DNA"/>
</dbReference>
<dbReference type="PANTHER" id="PTHR34477:SF5">
    <property type="entry name" value="BSL5627 PROTEIN"/>
    <property type="match status" value="1"/>
</dbReference>
<organism evidence="4 6">
    <name type="scientific">Pseudoalteromonas citrea</name>
    <dbReference type="NCBI Taxonomy" id="43655"/>
    <lineage>
        <taxon>Bacteria</taxon>
        <taxon>Pseudomonadati</taxon>
        <taxon>Pseudomonadota</taxon>
        <taxon>Gammaproteobacteria</taxon>
        <taxon>Alteromonadales</taxon>
        <taxon>Pseudoalteromonadaceae</taxon>
        <taxon>Pseudoalteromonas</taxon>
    </lineage>
</organism>
<evidence type="ECO:0000313" key="5">
    <source>
        <dbReference type="Proteomes" id="UP000305730"/>
    </source>
</evidence>
<dbReference type="InterPro" id="IPR035901">
    <property type="entry name" value="GIY-YIG_endonuc_sf"/>
</dbReference>
<dbReference type="AlphaFoldDB" id="A0A5S3XGS7"/>
<dbReference type="OrthoDB" id="9807770at2"/>
<dbReference type="Proteomes" id="UP000307706">
    <property type="component" value="Unassembled WGS sequence"/>
</dbReference>
<dbReference type="Proteomes" id="UP000305730">
    <property type="component" value="Unassembled WGS sequence"/>
</dbReference>
<reference evidence="6" key="2">
    <citation type="submission" date="2019-06" db="EMBL/GenBank/DDBJ databases">
        <title>Co-occurence of chitin degradation, pigmentation and bioactivity in marine Pseudoalteromonas.</title>
        <authorList>
            <person name="Sonnenschein E.C."/>
            <person name="Bech P.K."/>
        </authorList>
    </citation>
    <scope>NUCLEOTIDE SEQUENCE [LARGE SCALE GENOMIC DNA]</scope>
    <source>
        <strain evidence="6">S2231</strain>
        <strain evidence="3">S2233</strain>
    </source>
</reference>
<keyword evidence="5" id="KW-1185">Reference proteome</keyword>
<dbReference type="RefSeq" id="WP_138597237.1">
    <property type="nucleotide sequence ID" value="NZ_PNCK01000041.1"/>
</dbReference>
<reference evidence="4" key="3">
    <citation type="submission" date="2019-09" db="EMBL/GenBank/DDBJ databases">
        <title>Co-occurence of chitin degradation, pigmentation and bioactivity in marine Pseudoalteromonas.</title>
        <authorList>
            <person name="Sonnenschein E.C."/>
            <person name="Bech P.K."/>
        </authorList>
    </citation>
    <scope>NUCLEOTIDE SEQUENCE</scope>
    <source>
        <strain evidence="4">S2231</strain>
        <strain evidence="5">S2233</strain>
    </source>
</reference>
<gene>
    <name evidence="4" type="ORF">CWB96_22015</name>
    <name evidence="3" type="ORF">CWB97_12255</name>
</gene>
<dbReference type="PROSITE" id="PS50164">
    <property type="entry name" value="GIY_YIG"/>
    <property type="match status" value="1"/>
</dbReference>
<comment type="caution">
    <text evidence="4">The sequence shown here is derived from an EMBL/GenBank/DDBJ whole genome shotgun (WGS) entry which is preliminary data.</text>
</comment>
<evidence type="ECO:0000256" key="1">
    <source>
        <dbReference type="ARBA" id="ARBA00007435"/>
    </source>
</evidence>
<dbReference type="InterPro" id="IPR000305">
    <property type="entry name" value="GIY-YIG_endonuc"/>
</dbReference>
<name>A0A5S3XGS7_9GAMM</name>
<accession>A0A5S3XGS7</accession>
<dbReference type="SUPFAM" id="SSF82771">
    <property type="entry name" value="GIY-YIG endonuclease"/>
    <property type="match status" value="1"/>
</dbReference>
<dbReference type="Pfam" id="PF01541">
    <property type="entry name" value="GIY-YIG"/>
    <property type="match status" value="1"/>
</dbReference>
<dbReference type="EMBL" id="PNCK01000041">
    <property type="protein sequence ID" value="TMP42290.1"/>
    <property type="molecule type" value="Genomic_DNA"/>
</dbReference>
<comment type="similarity">
    <text evidence="1">Belongs to the UPF0213 family.</text>
</comment>
<dbReference type="Gene3D" id="3.40.1440.10">
    <property type="entry name" value="GIY-YIG endonuclease"/>
    <property type="match status" value="1"/>
</dbReference>
<dbReference type="PANTHER" id="PTHR34477">
    <property type="entry name" value="UPF0213 PROTEIN YHBQ"/>
    <property type="match status" value="1"/>
</dbReference>
<evidence type="ECO:0000259" key="2">
    <source>
        <dbReference type="PROSITE" id="PS50164"/>
    </source>
</evidence>
<evidence type="ECO:0000313" key="4">
    <source>
        <dbReference type="EMBL" id="TMP52075.1"/>
    </source>
</evidence>
<dbReference type="CDD" id="cd10448">
    <property type="entry name" value="GIY-YIG_unchar_3"/>
    <property type="match status" value="1"/>
</dbReference>
<evidence type="ECO:0000313" key="6">
    <source>
        <dbReference type="Proteomes" id="UP000307706"/>
    </source>
</evidence>
<reference evidence="5 6" key="1">
    <citation type="submission" date="2017-12" db="EMBL/GenBank/DDBJ databases">
        <authorList>
            <person name="Paulsen S."/>
            <person name="Gram L.K."/>
        </authorList>
    </citation>
    <scope>NUCLEOTIDE SEQUENCE [LARGE SCALE GENOMIC DNA]</scope>
    <source>
        <strain evidence="4 6">S2231</strain>
        <strain evidence="3 5">S2233</strain>
    </source>
</reference>
<evidence type="ECO:0000313" key="3">
    <source>
        <dbReference type="EMBL" id="TMP42290.1"/>
    </source>
</evidence>